<keyword evidence="2" id="KW-1185">Reference proteome</keyword>
<dbReference type="HOGENOM" id="CLU_407512_0_0_9"/>
<reference evidence="1 2" key="2">
    <citation type="journal article" date="2012" name="Stand. Genomic Sci.">
        <title>Complete genome sequence of the moderately thermophilic mineral-sulfide-oxidizing firmicute Sulfobacillus acidophilus type strain (NAL(T)).</title>
        <authorList>
            <person name="Anderson I."/>
            <person name="Chertkov O."/>
            <person name="Chen A."/>
            <person name="Saunders E."/>
            <person name="Lapidus A."/>
            <person name="Nolan M."/>
            <person name="Lucas S."/>
            <person name="Hammon N."/>
            <person name="Deshpande S."/>
            <person name="Cheng J.F."/>
            <person name="Han C."/>
            <person name="Tapia R."/>
            <person name="Goodwin L.A."/>
            <person name="Pitluck S."/>
            <person name="Liolios K."/>
            <person name="Pagani I."/>
            <person name="Ivanova N."/>
            <person name="Mikhailova N."/>
            <person name="Pati A."/>
            <person name="Palaniappan K."/>
            <person name="Land M."/>
            <person name="Pan C."/>
            <person name="Rohde M."/>
            <person name="Pukall R."/>
            <person name="Goker M."/>
            <person name="Detter J.C."/>
            <person name="Woyke T."/>
            <person name="Bristow J."/>
            <person name="Eisen J.A."/>
            <person name="Markowitz V."/>
            <person name="Hugenholtz P."/>
            <person name="Kyrpides N.C."/>
            <person name="Klenk H.P."/>
            <person name="Mavromatis K."/>
        </authorList>
    </citation>
    <scope>NUCLEOTIDE SEQUENCE [LARGE SCALE GENOMIC DNA]</scope>
    <source>
        <strain evidence="2">ATCC 700253 / DSM 10332 / NAL</strain>
    </source>
</reference>
<reference evidence="2" key="1">
    <citation type="submission" date="2011-12" db="EMBL/GenBank/DDBJ databases">
        <title>The complete genome of chromosome of Sulfobacillus acidophilus DSM 10332.</title>
        <authorList>
            <person name="Lucas S."/>
            <person name="Han J."/>
            <person name="Lapidus A."/>
            <person name="Bruce D."/>
            <person name="Goodwin L."/>
            <person name="Pitluck S."/>
            <person name="Peters L."/>
            <person name="Kyrpides N."/>
            <person name="Mavromatis K."/>
            <person name="Ivanova N."/>
            <person name="Mikhailova N."/>
            <person name="Chertkov O."/>
            <person name="Saunders E."/>
            <person name="Detter J.C."/>
            <person name="Tapia R."/>
            <person name="Han C."/>
            <person name="Land M."/>
            <person name="Hauser L."/>
            <person name="Markowitz V."/>
            <person name="Cheng J.-F."/>
            <person name="Hugenholtz P."/>
            <person name="Woyke T."/>
            <person name="Wu D."/>
            <person name="Pukall R."/>
            <person name="Gehrich-Schroeter G."/>
            <person name="Schneider S."/>
            <person name="Klenk H.-P."/>
            <person name="Eisen J.A."/>
        </authorList>
    </citation>
    <scope>NUCLEOTIDE SEQUENCE [LARGE SCALE GENOMIC DNA]</scope>
    <source>
        <strain evidence="2">ATCC 700253 / DSM 10332 / NAL</strain>
    </source>
</reference>
<dbReference type="KEGG" id="sap:Sulac_3302"/>
<dbReference type="AlphaFoldDB" id="G8TT48"/>
<dbReference type="STRING" id="679936.Sulac_3302"/>
<dbReference type="Proteomes" id="UP000005439">
    <property type="component" value="Chromosome"/>
</dbReference>
<name>G8TT48_SULAD</name>
<accession>G8TT48</accession>
<dbReference type="PATRIC" id="fig|679936.5.peg.3415"/>
<dbReference type="EMBL" id="CP003179">
    <property type="protein sequence ID" value="AEW06748.1"/>
    <property type="molecule type" value="Genomic_DNA"/>
</dbReference>
<proteinExistence type="predicted"/>
<evidence type="ECO:0000313" key="2">
    <source>
        <dbReference type="Proteomes" id="UP000005439"/>
    </source>
</evidence>
<evidence type="ECO:0008006" key="3">
    <source>
        <dbReference type="Google" id="ProtNLM"/>
    </source>
</evidence>
<protein>
    <recommendedName>
        <fullName evidence="3">Type I-B CRISPR-associated protein Cas8b/Csh1</fullName>
    </recommendedName>
</protein>
<gene>
    <name evidence="1" type="ordered locus">Sulac_3302</name>
</gene>
<sequence>MLIENLIRVGRPLISENNDLTRLIQQLTDIDGRARDFYQQVIIVELGEGQVKVHSHQQWGLMDTGGKKFIPDDRTAIAPVAIPSTGNPINPQGRYGFPAYPFFKKDQINSAFQVEKFLRGRLVKTRDASSKFDEYLAQIAQGIVDQIDFLDDGKGLILLCHPESKVYYRALKEEPLPQQHRQITASIINPTWEIRADLTQIVEGIWWAKLEEGSHQGRRSQGQCSICKKTSEVVSIYAKAWSWFSVTWTAPLPQDLDSHHLDEGVALCGACYGALTMGAKWFERISQPLPPRIMQEAFAASHQHRSLTQIPAIRGTVLVTPLLDDGLSQQDWQRYIRGIQKMESTVETSGAVRHLDQVLGIPLMLPEELDQDTYRLATIYYSVSNADVQLWSYVDDIMPSDIDRLSGLVGDLNYEAANLELRPTSLPALLGRMYGSGALWAALSTVLHHRPLSRERVVERVSQNLTDYGRTIGLDPRQWTLFQVLAKQYALFHQFWYQYMSTIESFERGQVMKPWQTLLTMWGKDVNNWQIDNLEDLGFMMGLTVHQFAQHYYNKTHKDYLQSRVMTFGSNLTPDVIGHRALGRIEELALKLQMPLNQRFVQKVALCLSEFLRQSEDIQRHKDRFMSSFWAGYGLYRLPLGGEIDNEEVFKEA</sequence>
<organism evidence="1 2">
    <name type="scientific">Sulfobacillus acidophilus (strain ATCC 700253 / DSM 10332 / NAL)</name>
    <dbReference type="NCBI Taxonomy" id="679936"/>
    <lineage>
        <taxon>Bacteria</taxon>
        <taxon>Bacillati</taxon>
        <taxon>Bacillota</taxon>
        <taxon>Clostridia</taxon>
        <taxon>Eubacteriales</taxon>
        <taxon>Clostridiales Family XVII. Incertae Sedis</taxon>
        <taxon>Sulfobacillus</taxon>
    </lineage>
</organism>
<evidence type="ECO:0000313" key="1">
    <source>
        <dbReference type="EMBL" id="AEW06748.1"/>
    </source>
</evidence>